<proteinExistence type="inferred from homology"/>
<keyword evidence="6" id="KW-0482">Metalloprotease</keyword>
<reference evidence="8" key="1">
    <citation type="submission" date="2021-09" db="EMBL/GenBank/DDBJ databases">
        <title>Lactobacillus species from Apis mellifera, Switzerland.</title>
        <authorList>
            <person name="Pfister J."/>
            <person name="Brown A."/>
            <person name="Neumann P."/>
            <person name="Collaud A."/>
            <person name="Retschnig G."/>
            <person name="Perreten V."/>
        </authorList>
    </citation>
    <scope>NUCLEOTIDE SEQUENCE</scope>
    <source>
        <strain evidence="8">IBH002</strain>
        <plasmid evidence="8">pIBH002-1</plasmid>
    </source>
</reference>
<evidence type="ECO:0000256" key="2">
    <source>
        <dbReference type="ARBA" id="ARBA00022670"/>
    </source>
</evidence>
<evidence type="ECO:0000256" key="3">
    <source>
        <dbReference type="ARBA" id="ARBA00022723"/>
    </source>
</evidence>
<keyword evidence="8" id="KW-0614">Plasmid</keyword>
<dbReference type="InterPro" id="IPR025657">
    <property type="entry name" value="RadC_JAB"/>
</dbReference>
<accession>A0AA47B5R2</accession>
<dbReference type="PANTHER" id="PTHR30471">
    <property type="entry name" value="DNA REPAIR PROTEIN RADC"/>
    <property type="match status" value="1"/>
</dbReference>
<comment type="similarity">
    <text evidence="1">Belongs to the UPF0758 family.</text>
</comment>
<dbReference type="Proteomes" id="UP001164557">
    <property type="component" value="Plasmid pIBH002-1"/>
</dbReference>
<keyword evidence="5" id="KW-0862">Zinc</keyword>
<dbReference type="PROSITE" id="PS01302">
    <property type="entry name" value="UPF0758"/>
    <property type="match status" value="1"/>
</dbReference>
<evidence type="ECO:0000259" key="7">
    <source>
        <dbReference type="PROSITE" id="PS50249"/>
    </source>
</evidence>
<dbReference type="RefSeq" id="WP_052727806.1">
    <property type="nucleotide sequence ID" value="NZ_CP084390.1"/>
</dbReference>
<evidence type="ECO:0000313" key="9">
    <source>
        <dbReference type="Proteomes" id="UP001164557"/>
    </source>
</evidence>
<keyword evidence="4" id="KW-0378">Hydrolase</keyword>
<geneLocation type="plasmid" evidence="8 9">
    <name>pIBH002-1</name>
</geneLocation>
<evidence type="ECO:0000256" key="1">
    <source>
        <dbReference type="ARBA" id="ARBA00010243"/>
    </source>
</evidence>
<dbReference type="Gene3D" id="3.40.140.10">
    <property type="entry name" value="Cytidine Deaminase, domain 2"/>
    <property type="match status" value="1"/>
</dbReference>
<feature type="domain" description="MPN" evidence="7">
    <location>
        <begin position="64"/>
        <end position="186"/>
    </location>
</feature>
<dbReference type="GO" id="GO:0046872">
    <property type="term" value="F:metal ion binding"/>
    <property type="evidence" value="ECO:0007669"/>
    <property type="project" value="UniProtKB-KW"/>
</dbReference>
<dbReference type="AlphaFoldDB" id="A0AA47B5R2"/>
<dbReference type="GO" id="GO:0008237">
    <property type="term" value="F:metallopeptidase activity"/>
    <property type="evidence" value="ECO:0007669"/>
    <property type="project" value="UniProtKB-KW"/>
</dbReference>
<protein>
    <submittedName>
        <fullName evidence="8">JAB domain-containing protein</fullName>
    </submittedName>
</protein>
<dbReference type="GO" id="GO:0006508">
    <property type="term" value="P:proteolysis"/>
    <property type="evidence" value="ECO:0007669"/>
    <property type="project" value="UniProtKB-KW"/>
</dbReference>
<keyword evidence="3" id="KW-0479">Metal-binding</keyword>
<dbReference type="PROSITE" id="PS50249">
    <property type="entry name" value="MPN"/>
    <property type="match status" value="1"/>
</dbReference>
<name>A0AA47B5R2_9LACO</name>
<organism evidence="8 9">
    <name type="scientific">Lactobacillus helsingborgensis</name>
    <dbReference type="NCBI Taxonomy" id="1218494"/>
    <lineage>
        <taxon>Bacteria</taxon>
        <taxon>Bacillati</taxon>
        <taxon>Bacillota</taxon>
        <taxon>Bacilli</taxon>
        <taxon>Lactobacillales</taxon>
        <taxon>Lactobacillaceae</taxon>
        <taxon>Lactobacillus</taxon>
    </lineage>
</organism>
<dbReference type="Pfam" id="PF04002">
    <property type="entry name" value="RadC"/>
    <property type="match status" value="1"/>
</dbReference>
<dbReference type="CDD" id="cd08071">
    <property type="entry name" value="MPN_DUF2466"/>
    <property type="match status" value="1"/>
</dbReference>
<dbReference type="InterPro" id="IPR001405">
    <property type="entry name" value="UPF0758"/>
</dbReference>
<evidence type="ECO:0000256" key="5">
    <source>
        <dbReference type="ARBA" id="ARBA00022833"/>
    </source>
</evidence>
<evidence type="ECO:0000256" key="6">
    <source>
        <dbReference type="ARBA" id="ARBA00023049"/>
    </source>
</evidence>
<gene>
    <name evidence="8" type="ORF">LDX53_09150</name>
</gene>
<evidence type="ECO:0000313" key="8">
    <source>
        <dbReference type="EMBL" id="UZX30642.1"/>
    </source>
</evidence>
<dbReference type="PANTHER" id="PTHR30471:SF3">
    <property type="entry name" value="UPF0758 PROTEIN YEES-RELATED"/>
    <property type="match status" value="1"/>
</dbReference>
<sequence>MNFVENKATIIQKDLKKKNITSVDTLFEEIKKGDLFRKASLNMQQLFLEFLREELSKNSGNLPMLSTSEVVGKYLANKYSVLKQEELHIISVNNRYKPTADFLINIGKKNASQVDIGEVIKKTVLSNASGVFLAHNHPSGDLTPSHADMEVCNLLISIFDKINVTFLDNLIIGEGEYFSFREKGLFIADEN</sequence>
<dbReference type="InterPro" id="IPR020891">
    <property type="entry name" value="UPF0758_CS"/>
</dbReference>
<keyword evidence="2" id="KW-0645">Protease</keyword>
<keyword evidence="9" id="KW-1185">Reference proteome</keyword>
<dbReference type="InterPro" id="IPR037518">
    <property type="entry name" value="MPN"/>
</dbReference>
<dbReference type="EMBL" id="CP084390">
    <property type="protein sequence ID" value="UZX30642.1"/>
    <property type="molecule type" value="Genomic_DNA"/>
</dbReference>
<evidence type="ECO:0000256" key="4">
    <source>
        <dbReference type="ARBA" id="ARBA00022801"/>
    </source>
</evidence>